<gene>
    <name evidence="1" type="ORF">RhiirA5_438424</name>
</gene>
<protein>
    <submittedName>
        <fullName evidence="1">Uncharacterized protein</fullName>
    </submittedName>
</protein>
<dbReference type="AlphaFoldDB" id="A0A2N0NJ60"/>
<dbReference type="Proteomes" id="UP000232722">
    <property type="component" value="Unassembled WGS sequence"/>
</dbReference>
<name>A0A2N0NJ60_9GLOM</name>
<proteinExistence type="predicted"/>
<dbReference type="VEuPathDB" id="FungiDB:RhiirA1_460851"/>
<comment type="caution">
    <text evidence="1">The sequence shown here is derived from an EMBL/GenBank/DDBJ whole genome shotgun (WGS) entry which is preliminary data.</text>
</comment>
<evidence type="ECO:0000313" key="2">
    <source>
        <dbReference type="Proteomes" id="UP000232722"/>
    </source>
</evidence>
<accession>A0A2N0NJ60</accession>
<organism evidence="1 2">
    <name type="scientific">Rhizophagus irregularis</name>
    <dbReference type="NCBI Taxonomy" id="588596"/>
    <lineage>
        <taxon>Eukaryota</taxon>
        <taxon>Fungi</taxon>
        <taxon>Fungi incertae sedis</taxon>
        <taxon>Mucoromycota</taxon>
        <taxon>Glomeromycotina</taxon>
        <taxon>Glomeromycetes</taxon>
        <taxon>Glomerales</taxon>
        <taxon>Glomeraceae</taxon>
        <taxon>Rhizophagus</taxon>
    </lineage>
</organism>
<feature type="non-terminal residue" evidence="1">
    <location>
        <position position="94"/>
    </location>
</feature>
<dbReference type="EMBL" id="LLXJ01005821">
    <property type="protein sequence ID" value="PKB94599.1"/>
    <property type="molecule type" value="Genomic_DNA"/>
</dbReference>
<reference evidence="1 2" key="2">
    <citation type="submission" date="2017-09" db="EMBL/GenBank/DDBJ databases">
        <title>Extensive intraspecific genome diversity in a model arbuscular mycorrhizal fungus.</title>
        <authorList>
            <person name="Chen E.C."/>
            <person name="Morin E."/>
            <person name="Beaudet D."/>
            <person name="Noel J."/>
            <person name="Ndikumana S."/>
            <person name="Charron P."/>
            <person name="St-Onge C."/>
            <person name="Giorgi J."/>
            <person name="Grigoriev I.V."/>
            <person name="Roux C."/>
            <person name="Martin F.M."/>
            <person name="Corradi N."/>
        </authorList>
    </citation>
    <scope>NUCLEOTIDE SEQUENCE [LARGE SCALE GENOMIC DNA]</scope>
    <source>
        <strain evidence="1 2">A5</strain>
    </source>
</reference>
<reference evidence="1 2" key="1">
    <citation type="submission" date="2016-04" db="EMBL/GenBank/DDBJ databases">
        <title>Genome analyses suggest a sexual origin of heterokaryosis in a supposedly ancient asexual fungus.</title>
        <authorList>
            <person name="Ropars J."/>
            <person name="Sedzielewska K."/>
            <person name="Noel J."/>
            <person name="Charron P."/>
            <person name="Farinelli L."/>
            <person name="Marton T."/>
            <person name="Kruger M."/>
            <person name="Pelin A."/>
            <person name="Brachmann A."/>
            <person name="Corradi N."/>
        </authorList>
    </citation>
    <scope>NUCLEOTIDE SEQUENCE [LARGE SCALE GENOMIC DNA]</scope>
    <source>
        <strain evidence="1 2">A5</strain>
    </source>
</reference>
<evidence type="ECO:0000313" key="1">
    <source>
        <dbReference type="EMBL" id="PKB94599.1"/>
    </source>
</evidence>
<sequence>MDFPKYNGNIHPDEWIKDLQNYLEYYRPIKDSLSESTRAKFALSLVDSNILLPTEIDSIVKVRNALKEDISFTLFKNTNKRKLQSLKYIPESRG</sequence>